<name>A0ACB7RIZ2_HYAAI</name>
<organism evidence="1 2">
    <name type="scientific">Hyalomma asiaticum</name>
    <name type="common">Tick</name>
    <dbReference type="NCBI Taxonomy" id="266040"/>
    <lineage>
        <taxon>Eukaryota</taxon>
        <taxon>Metazoa</taxon>
        <taxon>Ecdysozoa</taxon>
        <taxon>Arthropoda</taxon>
        <taxon>Chelicerata</taxon>
        <taxon>Arachnida</taxon>
        <taxon>Acari</taxon>
        <taxon>Parasitiformes</taxon>
        <taxon>Ixodida</taxon>
        <taxon>Ixodoidea</taxon>
        <taxon>Ixodidae</taxon>
        <taxon>Hyalomminae</taxon>
        <taxon>Hyalomma</taxon>
    </lineage>
</organism>
<keyword evidence="2" id="KW-1185">Reference proteome</keyword>
<sequence>MTWLPVEGAGTVCECLVRSATSAAVATMPDRGGLRAVHRLCDSVCGANWRPTRFEDESMLSRLACCVCHVIPSTTVMLPCSHLLCEQCLTGSVRQDGERVCPLDVQPFSEDECQRLKLHSKTKRNLKAHCWNEDHGCEFVGTIEDVLLHYDRECAFHAVQCPRCGGRTLRTDLAAHYLAGCSESVPSAGDSPKNRQGCEASAMQQQLPNIQRRVNELPRLRIRSYCRTSGERSLTWKAVACVG</sequence>
<dbReference type="Proteomes" id="UP000821845">
    <property type="component" value="Chromosome 9"/>
</dbReference>
<reference evidence="1" key="1">
    <citation type="submission" date="2020-05" db="EMBL/GenBank/DDBJ databases">
        <title>Large-scale comparative analyses of tick genomes elucidate their genetic diversity and vector capacities.</title>
        <authorList>
            <person name="Jia N."/>
            <person name="Wang J."/>
            <person name="Shi W."/>
            <person name="Du L."/>
            <person name="Sun Y."/>
            <person name="Zhan W."/>
            <person name="Jiang J."/>
            <person name="Wang Q."/>
            <person name="Zhang B."/>
            <person name="Ji P."/>
            <person name="Sakyi L.B."/>
            <person name="Cui X."/>
            <person name="Yuan T."/>
            <person name="Jiang B."/>
            <person name="Yang W."/>
            <person name="Lam T.T.-Y."/>
            <person name="Chang Q."/>
            <person name="Ding S."/>
            <person name="Wang X."/>
            <person name="Zhu J."/>
            <person name="Ruan X."/>
            <person name="Zhao L."/>
            <person name="Wei J."/>
            <person name="Que T."/>
            <person name="Du C."/>
            <person name="Cheng J."/>
            <person name="Dai P."/>
            <person name="Han X."/>
            <person name="Huang E."/>
            <person name="Gao Y."/>
            <person name="Liu J."/>
            <person name="Shao H."/>
            <person name="Ye R."/>
            <person name="Li L."/>
            <person name="Wei W."/>
            <person name="Wang X."/>
            <person name="Wang C."/>
            <person name="Yang T."/>
            <person name="Huo Q."/>
            <person name="Li W."/>
            <person name="Guo W."/>
            <person name="Chen H."/>
            <person name="Zhou L."/>
            <person name="Ni X."/>
            <person name="Tian J."/>
            <person name="Zhou Y."/>
            <person name="Sheng Y."/>
            <person name="Liu T."/>
            <person name="Pan Y."/>
            <person name="Xia L."/>
            <person name="Li J."/>
            <person name="Zhao F."/>
            <person name="Cao W."/>
        </authorList>
    </citation>
    <scope>NUCLEOTIDE SEQUENCE</scope>
    <source>
        <strain evidence="1">Hyas-2018</strain>
    </source>
</reference>
<gene>
    <name evidence="1" type="ORF">HPB50_004381</name>
</gene>
<comment type="caution">
    <text evidence="1">The sequence shown here is derived from an EMBL/GenBank/DDBJ whole genome shotgun (WGS) entry which is preliminary data.</text>
</comment>
<accession>A0ACB7RIZ2</accession>
<evidence type="ECO:0000313" key="1">
    <source>
        <dbReference type="EMBL" id="KAH6921732.1"/>
    </source>
</evidence>
<proteinExistence type="predicted"/>
<dbReference type="EMBL" id="CM023489">
    <property type="protein sequence ID" value="KAH6921732.1"/>
    <property type="molecule type" value="Genomic_DNA"/>
</dbReference>
<evidence type="ECO:0000313" key="2">
    <source>
        <dbReference type="Proteomes" id="UP000821845"/>
    </source>
</evidence>
<protein>
    <submittedName>
        <fullName evidence="1">Uncharacterized protein</fullName>
    </submittedName>
</protein>